<accession>A0A3M9X303</accession>
<dbReference type="AlphaFoldDB" id="A0A3M9X303"/>
<name>A0A3M9X303_9HYPH</name>
<organism evidence="1 2">
    <name type="scientific">Mesorhizobium japonicum</name>
    <dbReference type="NCBI Taxonomy" id="2066070"/>
    <lineage>
        <taxon>Bacteria</taxon>
        <taxon>Pseudomonadati</taxon>
        <taxon>Pseudomonadota</taxon>
        <taxon>Alphaproteobacteria</taxon>
        <taxon>Hyphomicrobiales</taxon>
        <taxon>Phyllobacteriaceae</taxon>
        <taxon>Mesorhizobium</taxon>
    </lineage>
</organism>
<comment type="caution">
    <text evidence="1">The sequence shown here is derived from an EMBL/GenBank/DDBJ whole genome shotgun (WGS) entry which is preliminary data.</text>
</comment>
<gene>
    <name evidence="1" type="ORF">DNR46_28875</name>
</gene>
<evidence type="ECO:0000313" key="2">
    <source>
        <dbReference type="Proteomes" id="UP000275436"/>
    </source>
</evidence>
<dbReference type="Proteomes" id="UP000275436">
    <property type="component" value="Unassembled WGS sequence"/>
</dbReference>
<dbReference type="EMBL" id="QKOD01000011">
    <property type="protein sequence ID" value="RNJ42409.1"/>
    <property type="molecule type" value="Genomic_DNA"/>
</dbReference>
<reference evidence="1 2" key="1">
    <citation type="journal article" date="2018" name="Mol. Plant Microbe Interact.">
        <title>Taxonomically Different Co-Microsymbionts of a Relict Legume, Oxytropis popoviana, Have Complementary Sets of Symbiotic Genes and Together Increase the Efficiency of Plant Nodulation.</title>
        <authorList>
            <person name="Safronova V."/>
            <person name="Belimov A."/>
            <person name="Sazanova A."/>
            <person name="Chirak E."/>
            <person name="Verkhozina A."/>
            <person name="Kuznetsova I."/>
            <person name="Andronov E."/>
            <person name="Puhalsky J."/>
            <person name="Tikhonovich I."/>
        </authorList>
    </citation>
    <scope>NUCLEOTIDE SEQUENCE [LARGE SCALE GENOMIC DNA]</scope>
    <source>
        <strain evidence="1 2">Opo-235</strain>
    </source>
</reference>
<sequence length="80" mass="9256">MEVEMAEPIERIFHGEFSKDEVLAWIDETLDFNPKLIPKGINVSNRIHEMGIGDKYRDVKIAADPQLWPDDTVRIVFDAE</sequence>
<evidence type="ECO:0000313" key="1">
    <source>
        <dbReference type="EMBL" id="RNJ42409.1"/>
    </source>
</evidence>
<proteinExistence type="predicted"/>
<protein>
    <submittedName>
        <fullName evidence="1">Uncharacterized protein</fullName>
    </submittedName>
</protein>